<dbReference type="Pfam" id="PF05974">
    <property type="entry name" value="DUF892"/>
    <property type="match status" value="1"/>
</dbReference>
<evidence type="ECO:0000313" key="2">
    <source>
        <dbReference type="Proteomes" id="UP000502706"/>
    </source>
</evidence>
<dbReference type="InterPro" id="IPR009078">
    <property type="entry name" value="Ferritin-like_SF"/>
</dbReference>
<dbReference type="Proteomes" id="UP000502706">
    <property type="component" value="Chromosome"/>
</dbReference>
<dbReference type="InterPro" id="IPR010287">
    <property type="entry name" value="DUF892_YciF-like"/>
</dbReference>
<keyword evidence="2" id="KW-1185">Reference proteome</keyword>
<dbReference type="RefSeq" id="WP_166397611.1">
    <property type="nucleotide sequence ID" value="NZ_CP045121.1"/>
</dbReference>
<evidence type="ECO:0000313" key="1">
    <source>
        <dbReference type="EMBL" id="QIN79937.1"/>
    </source>
</evidence>
<dbReference type="KEGG" id="rmar:GBA65_16985"/>
<organism evidence="1 2">
    <name type="scientific">Rubrobacter marinus</name>
    <dbReference type="NCBI Taxonomy" id="2653852"/>
    <lineage>
        <taxon>Bacteria</taxon>
        <taxon>Bacillati</taxon>
        <taxon>Actinomycetota</taxon>
        <taxon>Rubrobacteria</taxon>
        <taxon>Rubrobacterales</taxon>
        <taxon>Rubrobacteraceae</taxon>
        <taxon>Rubrobacter</taxon>
    </lineage>
</organism>
<gene>
    <name evidence="1" type="ORF">GBA65_16985</name>
</gene>
<dbReference type="EMBL" id="CP045121">
    <property type="protein sequence ID" value="QIN79937.1"/>
    <property type="molecule type" value="Genomic_DNA"/>
</dbReference>
<reference evidence="1 2" key="1">
    <citation type="submission" date="2019-10" db="EMBL/GenBank/DDBJ databases">
        <title>Rubrobacter sp nov SCSIO 52915 isolated from a deep-sea sediment in the South China Sea.</title>
        <authorList>
            <person name="Chen R.W."/>
        </authorList>
    </citation>
    <scope>NUCLEOTIDE SEQUENCE [LARGE SCALE GENOMIC DNA]</scope>
    <source>
        <strain evidence="1 2">SCSIO 52915</strain>
    </source>
</reference>
<dbReference type="AlphaFoldDB" id="A0A6G8Q0U1"/>
<protein>
    <submittedName>
        <fullName evidence="1">DUF892 family protein</fullName>
    </submittedName>
</protein>
<dbReference type="InterPro" id="IPR012347">
    <property type="entry name" value="Ferritin-like"/>
</dbReference>
<proteinExistence type="predicted"/>
<dbReference type="SUPFAM" id="SSF47240">
    <property type="entry name" value="Ferritin-like"/>
    <property type="match status" value="1"/>
</dbReference>
<name>A0A6G8Q0U1_9ACTN</name>
<sequence>MVQNDELRGRLIEYVQNVHALEGNVLLMLDSVILTTGDEELREMFRVHKEESRRQQEKLRERLEALGGLGLASLGKNFSAIASAQAKGIFDVFRADKPVQNARDAFVTEHLEIASYEILERMALRAGDEETARVARENRAEEQAMAGRIAENWDRFVDLALVERSRRA</sequence>
<dbReference type="Gene3D" id="1.20.1260.10">
    <property type="match status" value="1"/>
</dbReference>
<accession>A0A6G8Q0U1</accession>